<evidence type="ECO:0000313" key="8">
    <source>
        <dbReference type="Proteomes" id="UP000248975"/>
    </source>
</evidence>
<evidence type="ECO:0000256" key="2">
    <source>
        <dbReference type="ARBA" id="ARBA00008681"/>
    </source>
</evidence>
<comment type="similarity">
    <text evidence="2">Belongs to the rickettsiale 17 kDa surface antigen family.</text>
</comment>
<feature type="signal peptide" evidence="5">
    <location>
        <begin position="1"/>
        <end position="22"/>
    </location>
</feature>
<proteinExistence type="inferred from homology"/>
<reference evidence="7 8" key="1">
    <citation type="submission" date="2017-08" db="EMBL/GenBank/DDBJ databases">
        <title>Infants hospitalized years apart are colonized by the same room-sourced microbial strains.</title>
        <authorList>
            <person name="Brooks B."/>
            <person name="Olm M.R."/>
            <person name="Firek B.A."/>
            <person name="Baker R."/>
            <person name="Thomas B.C."/>
            <person name="Morowitz M.J."/>
            <person name="Banfield J.F."/>
        </authorList>
    </citation>
    <scope>NUCLEOTIDE SEQUENCE [LARGE SCALE GENOMIC DNA]</scope>
    <source>
        <strain evidence="7">S2_003_000_R2_11</strain>
    </source>
</reference>
<evidence type="ECO:0000259" key="6">
    <source>
        <dbReference type="Pfam" id="PF05433"/>
    </source>
</evidence>
<name>A0A2W5S845_CERSP</name>
<evidence type="ECO:0000313" key="7">
    <source>
        <dbReference type="EMBL" id="PZQ97162.1"/>
    </source>
</evidence>
<keyword evidence="4" id="KW-0449">Lipoprotein</keyword>
<organism evidence="7 8">
    <name type="scientific">Cereibacter sphaeroides</name>
    <name type="common">Rhodobacter sphaeroides</name>
    <dbReference type="NCBI Taxonomy" id="1063"/>
    <lineage>
        <taxon>Bacteria</taxon>
        <taxon>Pseudomonadati</taxon>
        <taxon>Pseudomonadota</taxon>
        <taxon>Alphaproteobacteria</taxon>
        <taxon>Rhodobacterales</taxon>
        <taxon>Paracoccaceae</taxon>
        <taxon>Cereibacter</taxon>
    </lineage>
</organism>
<dbReference type="AlphaFoldDB" id="A0A2W5S845"/>
<dbReference type="Proteomes" id="UP000248975">
    <property type="component" value="Unassembled WGS sequence"/>
</dbReference>
<keyword evidence="5" id="KW-0732">Signal</keyword>
<feature type="domain" description="Glycine zipper 2TM" evidence="6">
    <location>
        <begin position="29"/>
        <end position="66"/>
    </location>
</feature>
<evidence type="ECO:0000256" key="1">
    <source>
        <dbReference type="ARBA" id="ARBA00004459"/>
    </source>
</evidence>
<comment type="subcellular location">
    <subcellularLocation>
        <location evidence="1">Cell outer membrane</location>
        <topology evidence="1">Lipid-anchor</topology>
    </subcellularLocation>
</comment>
<feature type="chain" id="PRO_5016170756" description="17 kDa surface antigen" evidence="5">
    <location>
        <begin position="23"/>
        <end position="70"/>
    </location>
</feature>
<dbReference type="EMBL" id="QFQS01000003">
    <property type="protein sequence ID" value="PZQ97162.1"/>
    <property type="molecule type" value="Genomic_DNA"/>
</dbReference>
<dbReference type="GO" id="GO:0009279">
    <property type="term" value="C:cell outer membrane"/>
    <property type="evidence" value="ECO:0007669"/>
    <property type="project" value="UniProtKB-SubCell"/>
</dbReference>
<sequence>MLYRKFALVAALGAMVATSACTDSQELNAMTGALGGAALGSAVGNGSGKTAAMLVGAAAGTVVGARAPTN</sequence>
<protein>
    <recommendedName>
        <fullName evidence="3">17 kDa surface antigen</fullName>
    </recommendedName>
</protein>
<dbReference type="Pfam" id="PF05433">
    <property type="entry name" value="Rick_17kDa_Anti"/>
    <property type="match status" value="1"/>
</dbReference>
<evidence type="ECO:0000256" key="5">
    <source>
        <dbReference type="SAM" id="SignalP"/>
    </source>
</evidence>
<evidence type="ECO:0000256" key="3">
    <source>
        <dbReference type="ARBA" id="ARBA00015281"/>
    </source>
</evidence>
<gene>
    <name evidence="7" type="ORF">DI533_13250</name>
</gene>
<evidence type="ECO:0000256" key="4">
    <source>
        <dbReference type="ARBA" id="ARBA00023288"/>
    </source>
</evidence>
<comment type="caution">
    <text evidence="7">The sequence shown here is derived from an EMBL/GenBank/DDBJ whole genome shotgun (WGS) entry which is preliminary data.</text>
</comment>
<dbReference type="PROSITE" id="PS51257">
    <property type="entry name" value="PROKAR_LIPOPROTEIN"/>
    <property type="match status" value="1"/>
</dbReference>
<dbReference type="InterPro" id="IPR008816">
    <property type="entry name" value="Gly_zipper_2TM_dom"/>
</dbReference>
<accession>A0A2W5S845</accession>